<evidence type="ECO:0000256" key="6">
    <source>
        <dbReference type="ARBA" id="ARBA00022825"/>
    </source>
</evidence>
<proteinExistence type="evidence at transcript level"/>
<dbReference type="PRINTS" id="PR00830">
    <property type="entry name" value="ENDOLAPTASE"/>
</dbReference>
<dbReference type="Proteomes" id="UP000010146">
    <property type="component" value="Unassembled WGS sequence"/>
</dbReference>
<feature type="active site" evidence="9 11">
    <location>
        <position position="678"/>
    </location>
</feature>
<feature type="domain" description="Lon proteolytic" evidence="16">
    <location>
        <begin position="591"/>
        <end position="772"/>
    </location>
</feature>
<dbReference type="GO" id="GO:0005737">
    <property type="term" value="C:cytoplasm"/>
    <property type="evidence" value="ECO:0007669"/>
    <property type="project" value="UniProtKB-SubCell"/>
</dbReference>
<dbReference type="MEROPS" id="S16.001"/>
<dbReference type="AlphaFoldDB" id="B7R980"/>
<evidence type="ECO:0000256" key="4">
    <source>
        <dbReference type="ARBA" id="ARBA00022741"/>
    </source>
</evidence>
<dbReference type="Gene3D" id="1.20.58.1480">
    <property type="match status" value="1"/>
</dbReference>
<dbReference type="InterPro" id="IPR004815">
    <property type="entry name" value="Lon_bac/euk-typ"/>
</dbReference>
<dbReference type="SUPFAM" id="SSF54211">
    <property type="entry name" value="Ribosomal protein S5 domain 2-like"/>
    <property type="match status" value="1"/>
</dbReference>
<feature type="coiled-coil region" evidence="15">
    <location>
        <begin position="189"/>
        <end position="256"/>
    </location>
</feature>
<evidence type="ECO:0000256" key="1">
    <source>
        <dbReference type="ARBA" id="ARBA00004496"/>
    </source>
</evidence>
<evidence type="ECO:0000256" key="10">
    <source>
        <dbReference type="PIRNR" id="PIRNR001174"/>
    </source>
</evidence>
<keyword evidence="3 9" id="KW-0645">Protease</keyword>
<accession>B7R980</accession>
<keyword evidence="15" id="KW-0175">Coiled coil</keyword>
<comment type="function">
    <text evidence="9">ATP-dependent serine protease that mediates the selective degradation of mutant and abnormal proteins as well as certain short-lived regulatory proteins. Required for cellular homeostasis and for survival from DNA damage and developmental changes induced by stress. Degrades polypeptides processively to yield small peptide fragments that are 5 to 10 amino acids long. Binds to DNA in a double-stranded, site-specific manner.</text>
</comment>
<dbReference type="Pfam" id="PF00004">
    <property type="entry name" value="AAA"/>
    <property type="match status" value="1"/>
</dbReference>
<dbReference type="InterPro" id="IPR015947">
    <property type="entry name" value="PUA-like_sf"/>
</dbReference>
<dbReference type="InterPro" id="IPR054594">
    <property type="entry name" value="Lon_lid"/>
</dbReference>
<evidence type="ECO:0000256" key="2">
    <source>
        <dbReference type="ARBA" id="ARBA00022490"/>
    </source>
</evidence>
<evidence type="ECO:0000256" key="12">
    <source>
        <dbReference type="PIRSR" id="PIRSR001174-2"/>
    </source>
</evidence>
<reference evidence="18 19" key="1">
    <citation type="submission" date="2008-07" db="EMBL/GenBank/DDBJ databases">
        <authorList>
            <person name="Gonzalez J."/>
            <person name="Sokolova T."/>
            <person name="Ferriera S."/>
            <person name="Johnson J."/>
            <person name="Kravitz S."/>
            <person name="Beeson K."/>
            <person name="Sutton G."/>
            <person name="Rogers Y.-H."/>
            <person name="Friedman R."/>
            <person name="Frazier M."/>
            <person name="Venter J.C."/>
        </authorList>
    </citation>
    <scope>NUCLEOTIDE SEQUENCE [LARGE SCALE GENOMIC DNA]</scope>
    <source>
        <strain evidence="18 19">DSM 12653</strain>
    </source>
</reference>
<comment type="subcellular location">
    <subcellularLocation>
        <location evidence="1 9 10">Cytoplasm</location>
    </subcellularLocation>
</comment>
<dbReference type="InterPro" id="IPR027065">
    <property type="entry name" value="Lon_Prtase"/>
</dbReference>
<dbReference type="InterPro" id="IPR046336">
    <property type="entry name" value="Lon_prtase_N_sf"/>
</dbReference>
<evidence type="ECO:0000259" key="17">
    <source>
        <dbReference type="PROSITE" id="PS51787"/>
    </source>
</evidence>
<name>B7R980_9THEO</name>
<keyword evidence="2 9" id="KW-0963">Cytoplasm</keyword>
<dbReference type="SUPFAM" id="SSF52540">
    <property type="entry name" value="P-loop containing nucleoside triphosphate hydrolases"/>
    <property type="match status" value="1"/>
</dbReference>
<evidence type="ECO:0000256" key="3">
    <source>
        <dbReference type="ARBA" id="ARBA00022670"/>
    </source>
</evidence>
<dbReference type="GO" id="GO:0004176">
    <property type="term" value="F:ATP-dependent peptidase activity"/>
    <property type="evidence" value="ECO:0007669"/>
    <property type="project" value="UniProtKB-UniRule"/>
</dbReference>
<evidence type="ECO:0000256" key="7">
    <source>
        <dbReference type="ARBA" id="ARBA00022840"/>
    </source>
</evidence>
<dbReference type="Gene3D" id="1.20.5.5270">
    <property type="match status" value="1"/>
</dbReference>
<evidence type="ECO:0000259" key="16">
    <source>
        <dbReference type="PROSITE" id="PS51786"/>
    </source>
</evidence>
<dbReference type="GO" id="GO:0034605">
    <property type="term" value="P:cellular response to heat"/>
    <property type="evidence" value="ECO:0007669"/>
    <property type="project" value="UniProtKB-UniRule"/>
</dbReference>
<dbReference type="GO" id="GO:0006515">
    <property type="term" value="P:protein quality control for misfolded or incompletely synthesized proteins"/>
    <property type="evidence" value="ECO:0007669"/>
    <property type="project" value="UniProtKB-UniRule"/>
</dbReference>
<dbReference type="InterPro" id="IPR027417">
    <property type="entry name" value="P-loop_NTPase"/>
</dbReference>
<protein>
    <recommendedName>
        <fullName evidence="9 10">Lon protease</fullName>
        <ecNumber evidence="9 10">3.4.21.53</ecNumber>
    </recommendedName>
    <alternativeName>
        <fullName evidence="9">ATP-dependent protease La</fullName>
    </alternativeName>
</protein>
<dbReference type="PIRSF" id="PIRSF001174">
    <property type="entry name" value="Lon_proteas"/>
    <property type="match status" value="1"/>
</dbReference>
<keyword evidence="6 9" id="KW-0720">Serine protease</keyword>
<dbReference type="RefSeq" id="WP_009610837.1">
    <property type="nucleotide sequence ID" value="NZ_ABXP02000042.1"/>
</dbReference>
<dbReference type="GO" id="GO:0005524">
    <property type="term" value="F:ATP binding"/>
    <property type="evidence" value="ECO:0007669"/>
    <property type="project" value="UniProtKB-UniRule"/>
</dbReference>
<evidence type="ECO:0000256" key="13">
    <source>
        <dbReference type="PROSITE-ProRule" id="PRU01122"/>
    </source>
</evidence>
<reference evidence="19" key="3">
    <citation type="submission" date="2015-02" db="EMBL/GenBank/DDBJ databases">
        <title>Genome analysis of three genomes within the thermophilic hydrogenogenic bacterial species Caldanaerobacter subterraneus.</title>
        <authorList>
            <person name="Sant'Anna F.H."/>
            <person name="Lebedinsky A."/>
            <person name="Sokolova T."/>
            <person name="Robb F.T."/>
            <person name="Gonzalez J.M."/>
        </authorList>
    </citation>
    <scope>NUCLEOTIDE SEQUENCE [LARGE SCALE GENOMIC DNA]</scope>
    <source>
        <strain evidence="19">DSM 12653</strain>
    </source>
</reference>
<dbReference type="FunFam" id="3.30.230.10:FF:000010">
    <property type="entry name" value="Lon protease"/>
    <property type="match status" value="1"/>
</dbReference>
<evidence type="ECO:0000256" key="5">
    <source>
        <dbReference type="ARBA" id="ARBA00022801"/>
    </source>
</evidence>
<keyword evidence="4 9" id="KW-0547">Nucleotide-binding</keyword>
<dbReference type="Pfam" id="PF22667">
    <property type="entry name" value="Lon_lid"/>
    <property type="match status" value="1"/>
</dbReference>
<dbReference type="Pfam" id="PF05362">
    <property type="entry name" value="Lon_C"/>
    <property type="match status" value="1"/>
</dbReference>
<reference evidence="18 19" key="2">
    <citation type="journal article" date="2015" name="BMC Genomics">
        <title>Analysis of three genomes within the thermophilic bacterial species Caldanaerobacter subterraneus with a focus on carbon monoxide dehydrogenase evolution and hydrolase diversity.</title>
        <authorList>
            <person name="Sant'Anna F.H."/>
            <person name="Lebedinsky A.V."/>
            <person name="Sokolova T.G."/>
            <person name="Robb F.T."/>
            <person name="Gonzalez J.M."/>
        </authorList>
    </citation>
    <scope>NUCLEOTIDE SEQUENCE [LARGE SCALE GENOMIC DNA]</scope>
    <source>
        <strain evidence="18 19">DSM 12653</strain>
    </source>
</reference>
<dbReference type="GO" id="GO:0016887">
    <property type="term" value="F:ATP hydrolysis activity"/>
    <property type="evidence" value="ECO:0007669"/>
    <property type="project" value="UniProtKB-UniRule"/>
</dbReference>
<dbReference type="NCBIfam" id="TIGR00763">
    <property type="entry name" value="lon"/>
    <property type="match status" value="1"/>
</dbReference>
<feature type="active site" evidence="9 11">
    <location>
        <position position="721"/>
    </location>
</feature>
<dbReference type="InterPro" id="IPR027543">
    <property type="entry name" value="Lon_bac"/>
</dbReference>
<gene>
    <name evidence="9" type="primary">lon</name>
    <name evidence="18" type="ORF">CDSM653_00659</name>
</gene>
<dbReference type="Gene3D" id="3.30.230.10">
    <property type="match status" value="1"/>
</dbReference>
<dbReference type="SMART" id="SM00464">
    <property type="entry name" value="LON"/>
    <property type="match status" value="1"/>
</dbReference>
<dbReference type="InterPro" id="IPR008268">
    <property type="entry name" value="Peptidase_S16_AS"/>
</dbReference>
<dbReference type="PANTHER" id="PTHR10046">
    <property type="entry name" value="ATP DEPENDENT LON PROTEASE FAMILY MEMBER"/>
    <property type="match status" value="1"/>
</dbReference>
<dbReference type="InterPro" id="IPR003959">
    <property type="entry name" value="ATPase_AAA_core"/>
</dbReference>
<feature type="domain" description="Lon N-terminal" evidence="17">
    <location>
        <begin position="8"/>
        <end position="203"/>
    </location>
</feature>
<sequence length="778" mass="88193">MAEKRYTLPMIPLRGLTIFPYMVIHFDIGREKSIRALEEAFMKNQLIFVTTQKDPELEDPSIEDVYKVGTITKVKQMLKLPGELIRILVEGISRAEIDKVTREDEFFEVEVVEKEEQAEIEKTPELEALMRSVVSAFEEYVNMTSRVPIESLYNVISIEEPGRLADMIAAHISLSTAQNQELLECFDVKKRLEILLGFLMKELEILKIEREINAKVRSQIDKLQKEYYLREQLKAIKAELGETEDFDSEIEEYERKIEEKDLPEEVRKKAKEELKRLSKMPPGSAEASVVRTYLDWILELPWNYETEDILDLKRAQRILDEDHYGLKKVKERIIEFLAVRAFYNKVKSPILCLVGPPGVGKTSLGRSIAKAMNRKFVRLSLGGVRDEAEIRGHRRTYVGAIPGGIINSIKIAGSKNPVFLLDEIDKMSHDFRGDPASAMLEVLDPEQNSTFRDHYLDLPFDLSKVLFITTANTTDTIPAPLLDRMEVIYISGYTEEEKFHIAKGYLIPKILKEHGVPDNKIIIQDSAIKGIISEYTREAGVRGLEKHLATIVRKAIRKIMEDNVPYVKVGKKNLQSYLGKPLFRPDKANEKNEIGTVMGLAWTRVGGEILTVEASIMPGSGKLNLTGQLGDVMKESAQAGLSYIRANAERLGIDKDFYKNVDIHIHVPEGSIPKDGPSAGVTMVTAMVSALMKVPVRKDVAMTGEITLTGRVLPIGGVKEKVLAAHRAGIKRVILPMENKRDLDEIPQSVKKKLEFKFVERIDEVLEYALVKEEKHEN</sequence>
<dbReference type="Gene3D" id="2.30.130.40">
    <property type="entry name" value="LON domain-like"/>
    <property type="match status" value="1"/>
</dbReference>
<dbReference type="NCBIfam" id="NF008053">
    <property type="entry name" value="PRK10787.1"/>
    <property type="match status" value="1"/>
</dbReference>
<feature type="binding site" evidence="9 12">
    <location>
        <begin position="355"/>
        <end position="362"/>
    </location>
    <ligand>
        <name>ATP</name>
        <dbReference type="ChEBI" id="CHEBI:30616"/>
    </ligand>
</feature>
<evidence type="ECO:0000256" key="9">
    <source>
        <dbReference type="HAMAP-Rule" id="MF_01973"/>
    </source>
</evidence>
<dbReference type="GO" id="GO:0043565">
    <property type="term" value="F:sequence-specific DNA binding"/>
    <property type="evidence" value="ECO:0007669"/>
    <property type="project" value="UniProtKB-UniRule"/>
</dbReference>
<evidence type="ECO:0000313" key="18">
    <source>
        <dbReference type="EMBL" id="KKC30181.1"/>
    </source>
</evidence>
<evidence type="ECO:0000256" key="11">
    <source>
        <dbReference type="PIRSR" id="PIRSR001174-1"/>
    </source>
</evidence>
<comment type="caution">
    <text evidence="18">The sequence shown here is derived from an EMBL/GenBank/DDBJ whole genome shotgun (WGS) entry which is preliminary data.</text>
</comment>
<dbReference type="SMART" id="SM00382">
    <property type="entry name" value="AAA"/>
    <property type="match status" value="1"/>
</dbReference>
<dbReference type="PROSITE" id="PS51787">
    <property type="entry name" value="LON_N"/>
    <property type="match status" value="1"/>
</dbReference>
<comment type="induction">
    <text evidence="9">By heat shock.</text>
</comment>
<dbReference type="FunFam" id="3.40.50.300:FF:000382">
    <property type="entry name" value="Lon protease homolog 2, peroxisomal"/>
    <property type="match status" value="1"/>
</dbReference>
<dbReference type="FunFam" id="1.20.5.5270:FF:000002">
    <property type="entry name" value="Lon protease homolog"/>
    <property type="match status" value="1"/>
</dbReference>
<keyword evidence="5 9" id="KW-0378">Hydrolase</keyword>
<dbReference type="InterPro" id="IPR008269">
    <property type="entry name" value="Lon_proteolytic"/>
</dbReference>
<comment type="similarity">
    <text evidence="9 10 13 14">Belongs to the peptidase S16 family.</text>
</comment>
<dbReference type="CDD" id="cd19500">
    <property type="entry name" value="RecA-like_Lon"/>
    <property type="match status" value="1"/>
</dbReference>
<dbReference type="InterPro" id="IPR014721">
    <property type="entry name" value="Ribsml_uS5_D2-typ_fold_subgr"/>
</dbReference>
<comment type="catalytic activity">
    <reaction evidence="9 10 13">
        <text>Hydrolysis of proteins in presence of ATP.</text>
        <dbReference type="EC" id="3.4.21.53"/>
    </reaction>
</comment>
<dbReference type="Gene3D" id="1.10.8.60">
    <property type="match status" value="1"/>
</dbReference>
<dbReference type="Pfam" id="PF02190">
    <property type="entry name" value="LON_substr_bdg"/>
    <property type="match status" value="1"/>
</dbReference>
<evidence type="ECO:0000256" key="8">
    <source>
        <dbReference type="ARBA" id="ARBA00023016"/>
    </source>
</evidence>
<evidence type="ECO:0000256" key="14">
    <source>
        <dbReference type="RuleBase" id="RU000591"/>
    </source>
</evidence>
<dbReference type="SUPFAM" id="SSF88697">
    <property type="entry name" value="PUA domain-like"/>
    <property type="match status" value="1"/>
</dbReference>
<organism evidence="18 19">
    <name type="scientific">Caldanaerobacter subterraneus subsp. pacificus DSM 12653</name>
    <dbReference type="NCBI Taxonomy" id="391606"/>
    <lineage>
        <taxon>Bacteria</taxon>
        <taxon>Bacillati</taxon>
        <taxon>Bacillota</taxon>
        <taxon>Clostridia</taxon>
        <taxon>Thermoanaerobacterales</taxon>
        <taxon>Thermoanaerobacteraceae</taxon>
        <taxon>Caldanaerobacter</taxon>
    </lineage>
</organism>
<dbReference type="HAMAP" id="MF_01973">
    <property type="entry name" value="lon_bact"/>
    <property type="match status" value="1"/>
</dbReference>
<dbReference type="GO" id="GO:0004252">
    <property type="term" value="F:serine-type endopeptidase activity"/>
    <property type="evidence" value="ECO:0007669"/>
    <property type="project" value="UniProtKB-UniRule"/>
</dbReference>
<keyword evidence="7 9" id="KW-0067">ATP-binding</keyword>
<keyword evidence="8 9" id="KW-0346">Stress response</keyword>
<dbReference type="EC" id="3.4.21.53" evidence="9 10"/>
<evidence type="ECO:0000256" key="15">
    <source>
        <dbReference type="SAM" id="Coils"/>
    </source>
</evidence>
<dbReference type="InterPro" id="IPR003593">
    <property type="entry name" value="AAA+_ATPase"/>
</dbReference>
<dbReference type="InterPro" id="IPR020568">
    <property type="entry name" value="Ribosomal_Su5_D2-typ_SF"/>
</dbReference>
<dbReference type="PROSITE" id="PS01046">
    <property type="entry name" value="LON_SER"/>
    <property type="match status" value="1"/>
</dbReference>
<evidence type="ECO:0000313" key="19">
    <source>
        <dbReference type="Proteomes" id="UP000010146"/>
    </source>
</evidence>
<comment type="subunit">
    <text evidence="9 10">Homohexamer. Organized in a ring with a central cavity.</text>
</comment>
<dbReference type="PROSITE" id="PS51786">
    <property type="entry name" value="LON_PROTEOLYTIC"/>
    <property type="match status" value="1"/>
</dbReference>
<dbReference type="InterPro" id="IPR003111">
    <property type="entry name" value="Lon_prtase_N"/>
</dbReference>
<dbReference type="EMBL" id="ABXP02000042">
    <property type="protein sequence ID" value="KKC30181.1"/>
    <property type="molecule type" value="Genomic_DNA"/>
</dbReference>
<dbReference type="Gene3D" id="3.40.50.300">
    <property type="entry name" value="P-loop containing nucleotide triphosphate hydrolases"/>
    <property type="match status" value="1"/>
</dbReference>